<accession>A0AB39CIQ0</accession>
<organism evidence="2">
    <name type="scientific">Castellaniella ginsengisoli</name>
    <dbReference type="NCBI Taxonomy" id="546114"/>
    <lineage>
        <taxon>Bacteria</taxon>
        <taxon>Pseudomonadati</taxon>
        <taxon>Pseudomonadota</taxon>
        <taxon>Betaproteobacteria</taxon>
        <taxon>Burkholderiales</taxon>
        <taxon>Alcaligenaceae</taxon>
        <taxon>Castellaniella</taxon>
    </lineage>
</organism>
<dbReference type="EMBL" id="CP158252">
    <property type="protein sequence ID" value="XDJ41996.1"/>
    <property type="molecule type" value="Genomic_DNA"/>
</dbReference>
<name>A0AB39CIQ0_9BURK</name>
<dbReference type="InterPro" id="IPR024467">
    <property type="entry name" value="Xre/MbcA/ParS-like_toxin-bd"/>
</dbReference>
<reference evidence="2" key="1">
    <citation type="submission" date="2024-05" db="EMBL/GenBank/DDBJ databases">
        <authorList>
            <person name="Luo Y.-C."/>
            <person name="Nicholds J."/>
            <person name="Mortimer T."/>
            <person name="Maboni G."/>
        </authorList>
    </citation>
    <scope>NUCLEOTIDE SEQUENCE</scope>
    <source>
        <strain evidence="2">153920</strain>
    </source>
</reference>
<dbReference type="AlphaFoldDB" id="A0AB39CIQ0"/>
<protein>
    <submittedName>
        <fullName evidence="2">Antitoxin Xre/MbcA/ParS toxin-binding domain-containing protein</fullName>
    </submittedName>
</protein>
<gene>
    <name evidence="2" type="ORF">ABRY99_13980</name>
</gene>
<feature type="domain" description="Antitoxin Xre/MbcA/ParS-like toxin-binding" evidence="1">
    <location>
        <begin position="92"/>
        <end position="136"/>
    </location>
</feature>
<proteinExistence type="predicted"/>
<sequence>MNEYMALESVDIIDVVRMGVPALAIDDLARGMGVPSARLITWMGWPVAAIERKIRARSALSKAAGGQVFLLIQLISQIQQMVNESGNPDGFDAAAWLGNWLTELNPALGCVSPGEYMDTAAGFSLLSDTLARMQSGAYV</sequence>
<dbReference type="Pfam" id="PF09722">
    <property type="entry name" value="Xre_MbcA_ParS_C"/>
    <property type="match status" value="1"/>
</dbReference>
<dbReference type="RefSeq" id="WP_368643435.1">
    <property type="nucleotide sequence ID" value="NZ_CP158252.1"/>
</dbReference>
<evidence type="ECO:0000313" key="2">
    <source>
        <dbReference type="EMBL" id="XDJ41996.1"/>
    </source>
</evidence>
<evidence type="ECO:0000259" key="1">
    <source>
        <dbReference type="Pfam" id="PF09722"/>
    </source>
</evidence>